<dbReference type="PIR" id="H97796">
    <property type="entry name" value="H97796"/>
</dbReference>
<dbReference type="AlphaFoldDB" id="Q92HJ5"/>
<organism evidence="1 2">
    <name type="scientific">Rickettsia conorii (strain ATCC VR-613 / Malish 7)</name>
    <dbReference type="NCBI Taxonomy" id="272944"/>
    <lineage>
        <taxon>Bacteria</taxon>
        <taxon>Pseudomonadati</taxon>
        <taxon>Pseudomonadota</taxon>
        <taxon>Alphaproteobacteria</taxon>
        <taxon>Rickettsiales</taxon>
        <taxon>Rickettsiaceae</taxon>
        <taxon>Rickettsieae</taxon>
        <taxon>Rickettsia</taxon>
        <taxon>spotted fever group</taxon>
    </lineage>
</organism>
<dbReference type="Proteomes" id="UP000000816">
    <property type="component" value="Chromosome"/>
</dbReference>
<keyword evidence="1" id="KW-0808">Transferase</keyword>
<dbReference type="EMBL" id="AE006914">
    <property type="protein sequence ID" value="AAL03314.1"/>
    <property type="molecule type" value="Genomic_DNA"/>
</dbReference>
<accession>Q92HJ5</accession>
<dbReference type="EC" id="2.3.1.129" evidence="1"/>
<gene>
    <name evidence="1" type="ordered locus">RC0776</name>
</gene>
<protein>
    <submittedName>
        <fullName evidence="1">RP534-like protein</fullName>
        <ecNumber evidence="1">2.3.1.129</ecNumber>
    </submittedName>
</protein>
<evidence type="ECO:0000313" key="2">
    <source>
        <dbReference type="Proteomes" id="UP000000816"/>
    </source>
</evidence>
<sequence length="91" mass="10938">MEEELREQYIPELMRQQKKLVFYIMSRRCSRFFRWCYNCHSGSSWDTRLSDLKKFLNLQTLLGKKGFSADIIQLNKDGKPLYALLELVIKE</sequence>
<proteinExistence type="predicted"/>
<evidence type="ECO:0000313" key="1">
    <source>
        <dbReference type="EMBL" id="AAL03314.1"/>
    </source>
</evidence>
<dbReference type="GO" id="GO:0008780">
    <property type="term" value="F:acyl-[acyl-carrier-protein]-UDP-N-acetylglucosamine O-acyltransferase activity"/>
    <property type="evidence" value="ECO:0007669"/>
    <property type="project" value="UniProtKB-EC"/>
</dbReference>
<name>Q92HJ5_RICCN</name>
<dbReference type="HOGENOM" id="CLU_2424999_0_0_5"/>
<keyword evidence="1" id="KW-0012">Acyltransferase</keyword>
<dbReference type="KEGG" id="rco:RC0776"/>
<reference evidence="1 2" key="1">
    <citation type="journal article" date="2001" name="Science">
        <title>Mechanisms of evolution in Rickettsia conorii and R. prowazekii.</title>
        <authorList>
            <person name="Ogata H."/>
            <person name="Audic S."/>
            <person name="Renesto-Audiffren P."/>
            <person name="Fournier P.-E."/>
            <person name="Barbe V."/>
            <person name="Samson D."/>
            <person name="Roux V."/>
            <person name="Cossart P."/>
            <person name="Weissenbach J."/>
            <person name="Claverie J.-M."/>
            <person name="Raoult D."/>
        </authorList>
    </citation>
    <scope>NUCLEOTIDE SEQUENCE [LARGE SCALE GENOMIC DNA]</scope>
    <source>
        <strain evidence="2">ATCC VR-613 / Malish 7</strain>
    </source>
</reference>